<dbReference type="SMART" id="SM00430">
    <property type="entry name" value="HOLI"/>
    <property type="match status" value="1"/>
</dbReference>
<dbReference type="PANTHER" id="PTHR46011:SF31">
    <property type="entry name" value="NUCLEAR HORMONE RECEPTOR FAMILY MEMBER NHR-86"/>
    <property type="match status" value="1"/>
</dbReference>
<dbReference type="Pfam" id="PF00105">
    <property type="entry name" value="zf-C4"/>
    <property type="match status" value="1"/>
</dbReference>
<dbReference type="GO" id="GO:0006357">
    <property type="term" value="P:regulation of transcription by RNA polymerase II"/>
    <property type="evidence" value="ECO:0007669"/>
    <property type="project" value="TreeGrafter"/>
</dbReference>
<dbReference type="GO" id="GO:0008270">
    <property type="term" value="F:zinc ion binding"/>
    <property type="evidence" value="ECO:0007669"/>
    <property type="project" value="UniProtKB-KW"/>
</dbReference>
<gene>
    <name evidence="15" type="ORF">CAMP_LOCUS15488</name>
</gene>
<feature type="compositionally biased region" description="Basic and acidic residues" evidence="12">
    <location>
        <begin position="99"/>
        <end position="110"/>
    </location>
</feature>
<evidence type="ECO:0000256" key="6">
    <source>
        <dbReference type="ARBA" id="ARBA00023015"/>
    </source>
</evidence>
<evidence type="ECO:0000256" key="2">
    <source>
        <dbReference type="ARBA" id="ARBA00005993"/>
    </source>
</evidence>
<keyword evidence="4 11" id="KW-0863">Zinc-finger</keyword>
<dbReference type="Pfam" id="PF00104">
    <property type="entry name" value="Hormone_recep"/>
    <property type="match status" value="1"/>
</dbReference>
<evidence type="ECO:0000256" key="11">
    <source>
        <dbReference type="RuleBase" id="RU004334"/>
    </source>
</evidence>
<evidence type="ECO:0000256" key="9">
    <source>
        <dbReference type="ARBA" id="ARBA00023170"/>
    </source>
</evidence>
<protein>
    <submittedName>
        <fullName evidence="15">Uncharacterized protein</fullName>
    </submittedName>
</protein>
<accession>A0A9P1IY58</accession>
<keyword evidence="6 11" id="KW-0805">Transcription regulation</keyword>
<name>A0A9P1IY58_9PELO</name>
<dbReference type="InterPro" id="IPR049636">
    <property type="entry name" value="HNF4-like_DBD"/>
</dbReference>
<evidence type="ECO:0000259" key="13">
    <source>
        <dbReference type="PROSITE" id="PS51030"/>
    </source>
</evidence>
<feature type="domain" description="NR LBD" evidence="14">
    <location>
        <begin position="145"/>
        <end position="421"/>
    </location>
</feature>
<dbReference type="InterPro" id="IPR013088">
    <property type="entry name" value="Znf_NHR/GATA"/>
</dbReference>
<dbReference type="Gene3D" id="1.10.565.10">
    <property type="entry name" value="Retinoid X Receptor"/>
    <property type="match status" value="1"/>
</dbReference>
<keyword evidence="10 11" id="KW-0539">Nucleus</keyword>
<evidence type="ECO:0000256" key="3">
    <source>
        <dbReference type="ARBA" id="ARBA00022723"/>
    </source>
</evidence>
<evidence type="ECO:0000256" key="5">
    <source>
        <dbReference type="ARBA" id="ARBA00022833"/>
    </source>
</evidence>
<sequence length="423" mass="48141">MNSSTGDSDGGLVQLPPMYVKSEKSTCTICCEEGDGYHFGAEACRACAAFFRRSVSLGKKYVCRADGKCQITANIRCMCRACRFSRCLEVGMNPAGVQQRRDTIGKRETPKTPPLLPIKVEPLPIGHSPLLSSTSSSFSLREEPSSSSPLQINFKPSEETMPILERMRQNYAKMDNGRSIIHRREGESLFGQRIPRSVNYKEAATVSSKEIALVVDWVSWCFDDFQQLSSEQKKVLFRNFFMAFTMLESSYLCHINNREDVIILPSGDYIDLNNLETFYHETGVKLDSVQKVSAEDAAKIFKQSFESYRNASIRPMIREKVDVYEFFTLCTCLFWDFGLDGQDEQSIEIGRIVKEKVFKELSLYLRFVKKSEDPSVRIGSLVTLLPGIQRSVRRIQEDIEISNVFNIYAPSEEFYNIINGKFI</sequence>
<evidence type="ECO:0000313" key="15">
    <source>
        <dbReference type="EMBL" id="CAI5452851.1"/>
    </source>
</evidence>
<evidence type="ECO:0000256" key="12">
    <source>
        <dbReference type="SAM" id="MobiDB-lite"/>
    </source>
</evidence>
<organism evidence="15 16">
    <name type="scientific">Caenorhabditis angaria</name>
    <dbReference type="NCBI Taxonomy" id="860376"/>
    <lineage>
        <taxon>Eukaryota</taxon>
        <taxon>Metazoa</taxon>
        <taxon>Ecdysozoa</taxon>
        <taxon>Nematoda</taxon>
        <taxon>Chromadorea</taxon>
        <taxon>Rhabditida</taxon>
        <taxon>Rhabditina</taxon>
        <taxon>Rhabditomorpha</taxon>
        <taxon>Rhabditoidea</taxon>
        <taxon>Rhabditidae</taxon>
        <taxon>Peloderinae</taxon>
        <taxon>Caenorhabditis</taxon>
    </lineage>
</organism>
<comment type="similarity">
    <text evidence="2 11">Belongs to the nuclear hormone receptor family.</text>
</comment>
<evidence type="ECO:0000256" key="10">
    <source>
        <dbReference type="ARBA" id="ARBA00023242"/>
    </source>
</evidence>
<dbReference type="InterPro" id="IPR000536">
    <property type="entry name" value="Nucl_hrmn_rcpt_lig-bd"/>
</dbReference>
<evidence type="ECO:0000256" key="1">
    <source>
        <dbReference type="ARBA" id="ARBA00004123"/>
    </source>
</evidence>
<keyword evidence="7 11" id="KW-0238">DNA-binding</keyword>
<evidence type="ECO:0000256" key="4">
    <source>
        <dbReference type="ARBA" id="ARBA00022771"/>
    </source>
</evidence>
<evidence type="ECO:0000256" key="8">
    <source>
        <dbReference type="ARBA" id="ARBA00023163"/>
    </source>
</evidence>
<keyword evidence="5 11" id="KW-0862">Zinc</keyword>
<dbReference type="PROSITE" id="PS51030">
    <property type="entry name" value="NUCLEAR_REC_DBD_2"/>
    <property type="match status" value="1"/>
</dbReference>
<dbReference type="SUPFAM" id="SSF57716">
    <property type="entry name" value="Glucocorticoid receptor-like (DNA-binding domain)"/>
    <property type="match status" value="1"/>
</dbReference>
<comment type="subcellular location">
    <subcellularLocation>
        <location evidence="1 11">Nucleus</location>
    </subcellularLocation>
</comment>
<dbReference type="CDD" id="cd06960">
    <property type="entry name" value="NR_DBD_HNF4A"/>
    <property type="match status" value="1"/>
</dbReference>
<feature type="region of interest" description="Disordered" evidence="12">
    <location>
        <begin position="98"/>
        <end position="118"/>
    </location>
</feature>
<dbReference type="FunFam" id="3.30.50.10:FF:000073">
    <property type="entry name" value="Nuclear hormone receptor family member nhr-121"/>
    <property type="match status" value="1"/>
</dbReference>
<dbReference type="OrthoDB" id="5830034at2759"/>
<keyword evidence="9 11" id="KW-0675">Receptor</keyword>
<evidence type="ECO:0000256" key="7">
    <source>
        <dbReference type="ARBA" id="ARBA00023125"/>
    </source>
</evidence>
<keyword evidence="8 11" id="KW-0804">Transcription</keyword>
<dbReference type="SUPFAM" id="SSF48508">
    <property type="entry name" value="Nuclear receptor ligand-binding domain"/>
    <property type="match status" value="1"/>
</dbReference>
<comment type="caution">
    <text evidence="15">The sequence shown here is derived from an EMBL/GenBank/DDBJ whole genome shotgun (WGS) entry which is preliminary data.</text>
</comment>
<dbReference type="PANTHER" id="PTHR46011">
    <property type="entry name" value="NUCLEAR HORMONE RECEPTOR FAMILY MEMBER NHR-86-RELATED"/>
    <property type="match status" value="1"/>
</dbReference>
<proteinExistence type="inferred from homology"/>
<dbReference type="PRINTS" id="PR00047">
    <property type="entry name" value="STROIDFINGER"/>
</dbReference>
<dbReference type="Proteomes" id="UP001152747">
    <property type="component" value="Unassembled WGS sequence"/>
</dbReference>
<dbReference type="EMBL" id="CANHGI010000005">
    <property type="protein sequence ID" value="CAI5452851.1"/>
    <property type="molecule type" value="Genomic_DNA"/>
</dbReference>
<dbReference type="InterPro" id="IPR035500">
    <property type="entry name" value="NHR-like_dom_sf"/>
</dbReference>
<dbReference type="SMART" id="SM00399">
    <property type="entry name" value="ZnF_C4"/>
    <property type="match status" value="1"/>
</dbReference>
<keyword evidence="3 11" id="KW-0479">Metal-binding</keyword>
<dbReference type="Gene3D" id="3.30.50.10">
    <property type="entry name" value="Erythroid Transcription Factor GATA-1, subunit A"/>
    <property type="match status" value="1"/>
</dbReference>
<dbReference type="AlphaFoldDB" id="A0A9P1IY58"/>
<dbReference type="GO" id="GO:0003700">
    <property type="term" value="F:DNA-binding transcription factor activity"/>
    <property type="evidence" value="ECO:0007669"/>
    <property type="project" value="InterPro"/>
</dbReference>
<reference evidence="15" key="1">
    <citation type="submission" date="2022-11" db="EMBL/GenBank/DDBJ databases">
        <authorList>
            <person name="Kikuchi T."/>
        </authorList>
    </citation>
    <scope>NUCLEOTIDE SEQUENCE</scope>
    <source>
        <strain evidence="15">PS1010</strain>
    </source>
</reference>
<keyword evidence="16" id="KW-1185">Reference proteome</keyword>
<feature type="domain" description="Nuclear receptor" evidence="13">
    <location>
        <begin position="24"/>
        <end position="99"/>
    </location>
</feature>
<dbReference type="PROSITE" id="PS51843">
    <property type="entry name" value="NR_LBD"/>
    <property type="match status" value="1"/>
</dbReference>
<dbReference type="GO" id="GO:0000978">
    <property type="term" value="F:RNA polymerase II cis-regulatory region sequence-specific DNA binding"/>
    <property type="evidence" value="ECO:0007669"/>
    <property type="project" value="InterPro"/>
</dbReference>
<evidence type="ECO:0000259" key="14">
    <source>
        <dbReference type="PROSITE" id="PS51843"/>
    </source>
</evidence>
<dbReference type="InterPro" id="IPR001628">
    <property type="entry name" value="Znf_hrmn_rcpt"/>
</dbReference>
<dbReference type="GO" id="GO:0005634">
    <property type="term" value="C:nucleus"/>
    <property type="evidence" value="ECO:0007669"/>
    <property type="project" value="UniProtKB-SubCell"/>
</dbReference>
<evidence type="ECO:0000313" key="16">
    <source>
        <dbReference type="Proteomes" id="UP001152747"/>
    </source>
</evidence>
<dbReference type="PROSITE" id="PS00031">
    <property type="entry name" value="NUCLEAR_REC_DBD_1"/>
    <property type="match status" value="1"/>
</dbReference>